<evidence type="ECO:0000313" key="2">
    <source>
        <dbReference type="EMBL" id="MBA0600347.1"/>
    </source>
</evidence>
<dbReference type="AlphaFoldDB" id="A0A7J8QFN3"/>
<dbReference type="Proteomes" id="UP000593578">
    <property type="component" value="Unassembled WGS sequence"/>
</dbReference>
<name>A0A7J8QFN3_GOSRA</name>
<evidence type="ECO:0000256" key="1">
    <source>
        <dbReference type="SAM" id="MobiDB-lite"/>
    </source>
</evidence>
<proteinExistence type="predicted"/>
<feature type="region of interest" description="Disordered" evidence="1">
    <location>
        <begin position="1"/>
        <end position="31"/>
    </location>
</feature>
<comment type="caution">
    <text evidence="2">The sequence shown here is derived from an EMBL/GenBank/DDBJ whole genome shotgun (WGS) entry which is preliminary data.</text>
</comment>
<dbReference type="EMBL" id="JABEZZ010000011">
    <property type="protein sequence ID" value="MBA0600347.1"/>
    <property type="molecule type" value="Genomic_DNA"/>
</dbReference>
<protein>
    <submittedName>
        <fullName evidence="2">Uncharacterized protein</fullName>
    </submittedName>
</protein>
<organism evidence="2 3">
    <name type="scientific">Gossypium raimondii</name>
    <name type="common">Peruvian cotton</name>
    <name type="synonym">Gossypium klotzschianum subsp. raimondii</name>
    <dbReference type="NCBI Taxonomy" id="29730"/>
    <lineage>
        <taxon>Eukaryota</taxon>
        <taxon>Viridiplantae</taxon>
        <taxon>Streptophyta</taxon>
        <taxon>Embryophyta</taxon>
        <taxon>Tracheophyta</taxon>
        <taxon>Spermatophyta</taxon>
        <taxon>Magnoliopsida</taxon>
        <taxon>eudicotyledons</taxon>
        <taxon>Gunneridae</taxon>
        <taxon>Pentapetalae</taxon>
        <taxon>rosids</taxon>
        <taxon>malvids</taxon>
        <taxon>Malvales</taxon>
        <taxon>Malvaceae</taxon>
        <taxon>Malvoideae</taxon>
        <taxon>Gossypium</taxon>
    </lineage>
</organism>
<reference evidence="2 3" key="1">
    <citation type="journal article" date="2019" name="Genome Biol. Evol.">
        <title>Insights into the evolution of the New World diploid cottons (Gossypium, subgenus Houzingenia) based on genome sequencing.</title>
        <authorList>
            <person name="Grover C.E."/>
            <person name="Arick M.A. 2nd"/>
            <person name="Thrash A."/>
            <person name="Conover J.L."/>
            <person name="Sanders W.S."/>
            <person name="Peterson D.G."/>
            <person name="Frelichowski J.E."/>
            <person name="Scheffler J.A."/>
            <person name="Scheffler B.E."/>
            <person name="Wendel J.F."/>
        </authorList>
    </citation>
    <scope>NUCLEOTIDE SEQUENCE [LARGE SCALE GENOMIC DNA]</scope>
    <source>
        <strain evidence="2">8</strain>
        <tissue evidence="2">Leaf</tissue>
    </source>
</reference>
<evidence type="ECO:0000313" key="3">
    <source>
        <dbReference type="Proteomes" id="UP000593578"/>
    </source>
</evidence>
<sequence length="49" mass="5276">MHLPFREIPNGGKTQKSSSQRGSRTAPLISKVKISNSTHLVSEEGDVLG</sequence>
<feature type="compositionally biased region" description="Polar residues" evidence="1">
    <location>
        <begin position="12"/>
        <end position="23"/>
    </location>
</feature>
<gene>
    <name evidence="2" type="ORF">Gorai_006535</name>
</gene>
<accession>A0A7J8QFN3</accession>